<dbReference type="HOGENOM" id="CLU_512881_0_0_1"/>
<evidence type="ECO:0000313" key="3">
    <source>
        <dbReference type="Proteomes" id="UP000027238"/>
    </source>
</evidence>
<proteinExistence type="predicted"/>
<dbReference type="SUPFAM" id="SSF53474">
    <property type="entry name" value="alpha/beta-Hydrolases"/>
    <property type="match status" value="1"/>
</dbReference>
<name>A0A066X8C5_COLSU</name>
<dbReference type="STRING" id="1173701.A0A066X8C5"/>
<dbReference type="Gene3D" id="2.60.120.260">
    <property type="entry name" value="Galactose-binding domain-like"/>
    <property type="match status" value="1"/>
</dbReference>
<dbReference type="Gene3D" id="3.40.50.1820">
    <property type="entry name" value="alpha/beta hydrolase"/>
    <property type="match status" value="1"/>
</dbReference>
<dbReference type="EMBL" id="JMSE01001178">
    <property type="protein sequence ID" value="KDN63939.1"/>
    <property type="molecule type" value="Genomic_DNA"/>
</dbReference>
<dbReference type="SUPFAM" id="SSF49785">
    <property type="entry name" value="Galactose-binding domain-like"/>
    <property type="match status" value="1"/>
</dbReference>
<sequence>MTPWQLGVPSQTLSGLEKFEAPDPADWVPRGYAIVKHMLKGRNGLESFRKMFEQHPLANAWWNDKRPDMKKINIPTYITGTWTNTMHGMGAIRGWLEVDSPDKWLRWHPWQEWYDLWGNPQAKEELFSSFDHFLKGVDNGWEKTPKVRMALLRFGNKVPQAIENIVEDDFPPARTRYREFYLSPDGSLAPDGAPAGATTVGYDSESGGSIGFTHTFAETTRVMGLPKAVLYMSCADHDDMDVYVMIQKLDKDGAQMKNLNVPWKGIPVKSFEECKPEQETEVVLYKGPVGILRASHRAIDEVRSMHPHWPFHPHEREDKVPPGEVVRLDIGIWALGVEFEAGESVRVVVSGQSFAGGNPETTDRRLDTFSTAAGGTESVPVGRETALVCAHIPPATAVSPFLHASSRGRVATPAQAVRRGTASPREVPLAVTRAGLQTGVACCMRARLTVTSHAMGRSLERRFCVVPEGRFTTAAPDGAHTDGAESCATVEGTRIEHDYPLDRKGSAAGLGIKCHGVEEEKEKEKEEEKHV</sequence>
<dbReference type="Proteomes" id="UP000027238">
    <property type="component" value="Unassembled WGS sequence"/>
</dbReference>
<dbReference type="SMART" id="SM00939">
    <property type="entry name" value="PepX_C"/>
    <property type="match status" value="1"/>
</dbReference>
<organism evidence="2 3">
    <name type="scientific">Colletotrichum sublineola</name>
    <name type="common">Sorghum anthracnose fungus</name>
    <dbReference type="NCBI Taxonomy" id="1173701"/>
    <lineage>
        <taxon>Eukaryota</taxon>
        <taxon>Fungi</taxon>
        <taxon>Dikarya</taxon>
        <taxon>Ascomycota</taxon>
        <taxon>Pezizomycotina</taxon>
        <taxon>Sordariomycetes</taxon>
        <taxon>Hypocreomycetidae</taxon>
        <taxon>Glomerellales</taxon>
        <taxon>Glomerellaceae</taxon>
        <taxon>Colletotrichum</taxon>
        <taxon>Colletotrichum graminicola species complex</taxon>
    </lineage>
</organism>
<dbReference type="GO" id="GO:0008239">
    <property type="term" value="F:dipeptidyl-peptidase activity"/>
    <property type="evidence" value="ECO:0007669"/>
    <property type="project" value="InterPro"/>
</dbReference>
<evidence type="ECO:0000313" key="2">
    <source>
        <dbReference type="EMBL" id="KDN63939.1"/>
    </source>
</evidence>
<dbReference type="OMA" id="DTIRPEN"/>
<evidence type="ECO:0000259" key="1">
    <source>
        <dbReference type="SMART" id="SM00939"/>
    </source>
</evidence>
<dbReference type="InterPro" id="IPR008979">
    <property type="entry name" value="Galactose-bd-like_sf"/>
</dbReference>
<comment type="caution">
    <text evidence="2">The sequence shown here is derived from an EMBL/GenBank/DDBJ whole genome shotgun (WGS) entry which is preliminary data.</text>
</comment>
<protein>
    <submittedName>
        <fullName evidence="2">Putative X-Pro dipeptidyl-peptidase C-terminal non-catalytic domain-containing protein</fullName>
    </submittedName>
</protein>
<keyword evidence="3" id="KW-1185">Reference proteome</keyword>
<feature type="domain" description="Xaa-Pro dipeptidyl-peptidase C-terminal" evidence="1">
    <location>
        <begin position="127"/>
        <end position="388"/>
    </location>
</feature>
<dbReference type="AlphaFoldDB" id="A0A066X8C5"/>
<dbReference type="InterPro" id="IPR013736">
    <property type="entry name" value="Xaa-Pro_dipept_C"/>
</dbReference>
<dbReference type="OrthoDB" id="2578740at2759"/>
<dbReference type="InterPro" id="IPR029058">
    <property type="entry name" value="AB_hydrolase_fold"/>
</dbReference>
<accession>A0A066X8C5</accession>
<reference evidence="3" key="1">
    <citation type="journal article" date="2014" name="Genome Announc.">
        <title>Draft genome sequence of Colletotrichum sublineola, a destructive pathogen of cultivated sorghum.</title>
        <authorList>
            <person name="Baroncelli R."/>
            <person name="Sanz-Martin J.M."/>
            <person name="Rech G.E."/>
            <person name="Sukno S.A."/>
            <person name="Thon M.R."/>
        </authorList>
    </citation>
    <scope>NUCLEOTIDE SEQUENCE [LARGE SCALE GENOMIC DNA]</scope>
    <source>
        <strain evidence="3">TX430BB</strain>
    </source>
</reference>
<dbReference type="eggNOG" id="ENOG502QTIK">
    <property type="taxonomic scope" value="Eukaryota"/>
</dbReference>
<dbReference type="Pfam" id="PF08530">
    <property type="entry name" value="PepX_C"/>
    <property type="match status" value="1"/>
</dbReference>
<gene>
    <name evidence="2" type="ORF">CSUB01_06572</name>
</gene>